<keyword evidence="1" id="KW-0472">Membrane</keyword>
<feature type="transmembrane region" description="Helical" evidence="1">
    <location>
        <begin position="322"/>
        <end position="338"/>
    </location>
</feature>
<keyword evidence="1" id="KW-0812">Transmembrane</keyword>
<dbReference type="EMBL" id="CP074676">
    <property type="protein sequence ID" value="QVL17764.1"/>
    <property type="molecule type" value="Genomic_DNA"/>
</dbReference>
<feature type="transmembrane region" description="Helical" evidence="1">
    <location>
        <begin position="374"/>
        <end position="395"/>
    </location>
</feature>
<reference evidence="2 3" key="1">
    <citation type="journal article" date="2016" name="J. Hazard. Mater.">
        <title>A newly isolated Pseudomonas putida S-1 strain for batch-mode-propanethiol degradation and continuous treatment of propanethiol-containing waste gas.</title>
        <authorList>
            <person name="Chen D.Z."/>
            <person name="Sun Y.M."/>
            <person name="Han L.M."/>
            <person name="Chen J."/>
            <person name="Ye J.X."/>
            <person name="Chen J.M."/>
        </authorList>
    </citation>
    <scope>NUCLEOTIDE SEQUENCE [LARGE SCALE GENOMIC DNA]</scope>
    <source>
        <strain evidence="2 3">S-1</strain>
    </source>
</reference>
<feature type="transmembrane region" description="Helical" evidence="1">
    <location>
        <begin position="105"/>
        <end position="130"/>
    </location>
</feature>
<evidence type="ECO:0000256" key="1">
    <source>
        <dbReference type="SAM" id="Phobius"/>
    </source>
</evidence>
<feature type="transmembrane region" description="Helical" evidence="1">
    <location>
        <begin position="168"/>
        <end position="186"/>
    </location>
</feature>
<sequence length="398" mass="42295">MDKSIDKVEAGFLPLLLMCVCVSLGTGVFIEVISGRAASWVGVWPDYAHMVANLHEPLARLRWIVGDISEVAFYKHELPAIGLLLGAALAHWAHRTGRAWQGFAICYGTGLWPWLVTSSLLGLVFSHVLWGWTLSASTWQPTFVAFVSLPAAMVLLFGGGWKVAINGALLGALLVTPASLLLVNYLCYPLGLPVVIGNVGGMAVASVLAFMLCRRFAGLVRSTPPVDAPPPAPVIERATPHHGVGWTLRRVLADFSEAPFFGNELASLGLLLGVLAAYLLSPAGPAYGSQLVLEMVGGQALASLIGVLLWRRQWMQRGWYPTYIPIVSVVPAAVLTLGGTWEVVVLSAGLGAVMAPPLAVAISQRLPSHLHGYIGNVLSMAACTLMILPFVAWLTGAG</sequence>
<feature type="transmembrane region" description="Helical" evidence="1">
    <location>
        <begin position="192"/>
        <end position="213"/>
    </location>
</feature>
<evidence type="ECO:0008006" key="4">
    <source>
        <dbReference type="Google" id="ProtNLM"/>
    </source>
</evidence>
<dbReference type="RefSeq" id="WP_213606155.1">
    <property type="nucleotide sequence ID" value="NZ_CP074676.1"/>
</dbReference>
<evidence type="ECO:0000313" key="2">
    <source>
        <dbReference type="EMBL" id="QVL17764.1"/>
    </source>
</evidence>
<organism evidence="2 3">
    <name type="scientific">Pseudomonas qingdaonensis</name>
    <dbReference type="NCBI Taxonomy" id="2056231"/>
    <lineage>
        <taxon>Bacteria</taxon>
        <taxon>Pseudomonadati</taxon>
        <taxon>Pseudomonadota</taxon>
        <taxon>Gammaproteobacteria</taxon>
        <taxon>Pseudomonadales</taxon>
        <taxon>Pseudomonadaceae</taxon>
        <taxon>Pseudomonas</taxon>
    </lineage>
</organism>
<dbReference type="GeneID" id="87482675"/>
<protein>
    <recommendedName>
        <fullName evidence="4">Integral membrane protein</fullName>
    </recommendedName>
</protein>
<dbReference type="Proteomes" id="UP000678154">
    <property type="component" value="Chromosome"/>
</dbReference>
<feature type="transmembrane region" description="Helical" evidence="1">
    <location>
        <begin position="291"/>
        <end position="310"/>
    </location>
</feature>
<evidence type="ECO:0000313" key="3">
    <source>
        <dbReference type="Proteomes" id="UP000678154"/>
    </source>
</evidence>
<name>A0ABX8DNM6_9PSED</name>
<feature type="transmembrane region" description="Helical" evidence="1">
    <location>
        <begin position="12"/>
        <end position="30"/>
    </location>
</feature>
<feature type="transmembrane region" description="Helical" evidence="1">
    <location>
        <begin position="258"/>
        <end position="279"/>
    </location>
</feature>
<gene>
    <name evidence="2" type="ORF">KH389_20575</name>
</gene>
<proteinExistence type="predicted"/>
<keyword evidence="3" id="KW-1185">Reference proteome</keyword>
<keyword evidence="1" id="KW-1133">Transmembrane helix</keyword>
<accession>A0ABX8DNM6</accession>
<feature type="transmembrane region" description="Helical" evidence="1">
    <location>
        <begin position="142"/>
        <end position="161"/>
    </location>
</feature>